<dbReference type="Proteomes" id="UP000196230">
    <property type="component" value="Unassembled WGS sequence"/>
</dbReference>
<evidence type="ECO:0000256" key="1">
    <source>
        <dbReference type="SAM" id="Phobius"/>
    </source>
</evidence>
<evidence type="ECO:0000313" key="3">
    <source>
        <dbReference type="Proteomes" id="UP000196230"/>
    </source>
</evidence>
<evidence type="ECO:0000313" key="2">
    <source>
        <dbReference type="EMBL" id="SJN26820.1"/>
    </source>
</evidence>
<gene>
    <name evidence="2" type="ORF">FM125_06390</name>
</gene>
<feature type="transmembrane region" description="Helical" evidence="1">
    <location>
        <begin position="37"/>
        <end position="57"/>
    </location>
</feature>
<keyword evidence="1" id="KW-1133">Transmembrane helix</keyword>
<keyword evidence="1" id="KW-0472">Membrane</keyword>
<proteinExistence type="predicted"/>
<sequence>MEAARNWVRAHRTGDRAAEEETDMQGLSVLAIDAMDVFGVLAPAAFLVLIAAFVIGVRSSGTRRTKERVGEAELREGTFTGAERATLEWPRSRRKPTLAEVLRIAEMYGYRLTDREDADDVVVLRFERVHEDD</sequence>
<dbReference type="AlphaFoldDB" id="A0A1R4J404"/>
<protein>
    <submittedName>
        <fullName evidence="2">Uncharacterized protein</fullName>
    </submittedName>
</protein>
<accession>A0A1R4J404</accession>
<keyword evidence="1" id="KW-0812">Transmembrane</keyword>
<dbReference type="EMBL" id="FUKP01000041">
    <property type="protein sequence ID" value="SJN26820.1"/>
    <property type="molecule type" value="Genomic_DNA"/>
</dbReference>
<reference evidence="2 3" key="1">
    <citation type="submission" date="2017-02" db="EMBL/GenBank/DDBJ databases">
        <authorList>
            <person name="Peterson S.W."/>
        </authorList>
    </citation>
    <scope>NUCLEOTIDE SEQUENCE [LARGE SCALE GENOMIC DNA]</scope>
    <source>
        <strain evidence="2 3">2B3F</strain>
    </source>
</reference>
<organism evidence="2 3">
    <name type="scientific">Micrococcus lylae</name>
    <dbReference type="NCBI Taxonomy" id="1273"/>
    <lineage>
        <taxon>Bacteria</taxon>
        <taxon>Bacillati</taxon>
        <taxon>Actinomycetota</taxon>
        <taxon>Actinomycetes</taxon>
        <taxon>Micrococcales</taxon>
        <taxon>Micrococcaceae</taxon>
        <taxon>Micrococcus</taxon>
    </lineage>
</organism>
<name>A0A1R4J404_9MICC</name>